<dbReference type="EMBL" id="MN549361">
    <property type="protein sequence ID" value="QGZ14160.1"/>
    <property type="molecule type" value="Genomic_DNA"/>
</dbReference>
<name>A0A6B9J1S8_9CAUD</name>
<evidence type="ECO:0000313" key="1">
    <source>
        <dbReference type="EMBL" id="QGZ14160.1"/>
    </source>
</evidence>
<keyword evidence="2" id="KW-1185">Reference proteome</keyword>
<gene>
    <name evidence="1" type="ORF">RL2RES_211</name>
</gene>
<dbReference type="Proteomes" id="UP000433502">
    <property type="component" value="Segment"/>
</dbReference>
<reference evidence="1 2" key="1">
    <citation type="submission" date="2019-10" db="EMBL/GenBank/DDBJ databases">
        <title>Complete genome sequence of bacteriophage vB_RLeM_RL2RES.</title>
        <authorList>
            <person name="Gunathilake D."/>
            <person name="Bhat S."/>
            <person name="Yost C.K."/>
            <person name="Hynes M.F."/>
        </authorList>
    </citation>
    <scope>NUCLEOTIDE SEQUENCE [LARGE SCALE GENOMIC DNA]</scope>
</reference>
<organism evidence="1 2">
    <name type="scientific">Rhizobium phage RL2RES</name>
    <dbReference type="NCBI Taxonomy" id="103371"/>
    <lineage>
        <taxon>Viruses</taxon>
        <taxon>Duplodnaviria</taxon>
        <taxon>Heunggongvirae</taxon>
        <taxon>Uroviricota</taxon>
        <taxon>Caudoviricetes</taxon>
        <taxon>Pootjesviridae</taxon>
        <taxon>Innesvirus</taxon>
        <taxon>Innesvirus RL2RES</taxon>
    </lineage>
</organism>
<accession>A0A6B9J1S8</accession>
<proteinExistence type="predicted"/>
<protein>
    <submittedName>
        <fullName evidence="1">Uncharacterized protein</fullName>
    </submittedName>
</protein>
<sequence>MLNLELAKYHYIAVTDKNNSPSSPQQRFNFIPHNTDQVKHICKFHGAKDPEHLDHLISKETERRKKLPTYDDTSEQSKLAYAYELYITRVLGNGELSFSTDYSSTVSEIEDWSVLRKKFKSEILIDRWCWNYMTFEFDLQAKVVKIKTASNVDGLERVHYDVNVLKTEMPMTQKALDFYVKILDKRVDLAAEADYENKLRMKRLKAIQDLRKDRIDKLRYAL</sequence>
<evidence type="ECO:0000313" key="2">
    <source>
        <dbReference type="Proteomes" id="UP000433502"/>
    </source>
</evidence>